<dbReference type="RefSeq" id="WP_132282763.1">
    <property type="nucleotide sequence ID" value="NZ_SMGQ01000013.1"/>
</dbReference>
<organism evidence="5 6">
    <name type="scientific">Natranaerovirga hydrolytica</name>
    <dbReference type="NCBI Taxonomy" id="680378"/>
    <lineage>
        <taxon>Bacteria</taxon>
        <taxon>Bacillati</taxon>
        <taxon>Bacillota</taxon>
        <taxon>Clostridia</taxon>
        <taxon>Lachnospirales</taxon>
        <taxon>Natranaerovirgaceae</taxon>
        <taxon>Natranaerovirga</taxon>
    </lineage>
</organism>
<dbReference type="InterPro" id="IPR017871">
    <property type="entry name" value="ABC_transporter-like_CS"/>
</dbReference>
<dbReference type="Pfam" id="PF12848">
    <property type="entry name" value="ABC_tran_Xtn"/>
    <property type="match status" value="1"/>
</dbReference>
<accession>A0A4R1MNN3</accession>
<dbReference type="CDD" id="cd03221">
    <property type="entry name" value="ABCF_EF-3"/>
    <property type="match status" value="2"/>
</dbReference>
<sequence length="546" mass="62554">MLLIESQDVQISFGHRMVLKYNQLNVDDKDRIGIVGVNGSGKSTLMKLLSKKIEPDEGNIQLYSKFSYISQLEKPINQTINDEVASRFKISKNWSDTMSGGEKTRFKLAQALSLKKPLIFADEPTSHLDMEGIELLEKHLKTFKGALLIISHDRMFLDHLCNKILEVENGKIKMYTGNYSDYEIQKKKEVQSQWLAYEQYQKEKNRLKTTLEKTQGKSNGINRSPKRMGNAEARLHKMGGQKAKKNLDKTVKSIQSRIEALDHKSKPKEEETIAIDPIQPENLHKKIIIKGQWIKKEFDNKVVFNNAKFNIYNGDKVAILGANGSGKTTLVKMMLNECACFKISPKVKIGYYSQAFEGLNNETSILDNVMERSIQSETFVRTLLARLLFKKEDVYKKVKVLSGGERVKVALAKILLSDSNVLILDEPTNYLDIPSFIQIEKLLMAYKGTLILITHDRQLITHTANHIMVIENKKIKSYRGTYKAYLEVNHNKTNKNKALEEEILVLQNRISEIIGKMSMASEEEMKLLDQEYYNVLGQLQILKKEQ</sequence>
<name>A0A4R1MNN3_9FIRM</name>
<dbReference type="GO" id="GO:0016887">
    <property type="term" value="F:ATP hydrolysis activity"/>
    <property type="evidence" value="ECO:0007669"/>
    <property type="project" value="InterPro"/>
</dbReference>
<evidence type="ECO:0000256" key="3">
    <source>
        <dbReference type="SAM" id="Coils"/>
    </source>
</evidence>
<evidence type="ECO:0000259" key="4">
    <source>
        <dbReference type="PROSITE" id="PS50893"/>
    </source>
</evidence>
<protein>
    <submittedName>
        <fullName evidence="5">Macrolide transport system ATP-binding/permease protein</fullName>
    </submittedName>
</protein>
<reference evidence="5 6" key="1">
    <citation type="submission" date="2019-03" db="EMBL/GenBank/DDBJ databases">
        <title>Genomic Encyclopedia of Type Strains, Phase IV (KMG-IV): sequencing the most valuable type-strain genomes for metagenomic binning, comparative biology and taxonomic classification.</title>
        <authorList>
            <person name="Goeker M."/>
        </authorList>
    </citation>
    <scope>NUCLEOTIDE SEQUENCE [LARGE SCALE GENOMIC DNA]</scope>
    <source>
        <strain evidence="5 6">DSM 24176</strain>
    </source>
</reference>
<dbReference type="PROSITE" id="PS00211">
    <property type="entry name" value="ABC_TRANSPORTER_1"/>
    <property type="match status" value="2"/>
</dbReference>
<dbReference type="OrthoDB" id="9801441at2"/>
<dbReference type="GO" id="GO:0005524">
    <property type="term" value="F:ATP binding"/>
    <property type="evidence" value="ECO:0007669"/>
    <property type="project" value="UniProtKB-KW"/>
</dbReference>
<gene>
    <name evidence="5" type="ORF">EDC19_2070</name>
</gene>
<keyword evidence="6" id="KW-1185">Reference proteome</keyword>
<dbReference type="PANTHER" id="PTHR42855">
    <property type="entry name" value="ABC TRANSPORTER ATP-BINDING SUBUNIT"/>
    <property type="match status" value="1"/>
</dbReference>
<dbReference type="Proteomes" id="UP000294545">
    <property type="component" value="Unassembled WGS sequence"/>
</dbReference>
<keyword evidence="2 5" id="KW-0067">ATP-binding</keyword>
<keyword evidence="1" id="KW-0547">Nucleotide-binding</keyword>
<keyword evidence="3" id="KW-0175">Coiled coil</keyword>
<dbReference type="PANTHER" id="PTHR42855:SF2">
    <property type="entry name" value="DRUG RESISTANCE ABC TRANSPORTER,ATP-BINDING PROTEIN"/>
    <property type="match status" value="1"/>
</dbReference>
<dbReference type="SMART" id="SM00382">
    <property type="entry name" value="AAA"/>
    <property type="match status" value="2"/>
</dbReference>
<dbReference type="InterPro" id="IPR032781">
    <property type="entry name" value="ABC_tran_Xtn"/>
</dbReference>
<dbReference type="InterPro" id="IPR027417">
    <property type="entry name" value="P-loop_NTPase"/>
</dbReference>
<dbReference type="AlphaFoldDB" id="A0A4R1MNN3"/>
<evidence type="ECO:0000313" key="5">
    <source>
        <dbReference type="EMBL" id="TCK92914.1"/>
    </source>
</evidence>
<comment type="caution">
    <text evidence="5">The sequence shown here is derived from an EMBL/GenBank/DDBJ whole genome shotgun (WGS) entry which is preliminary data.</text>
</comment>
<dbReference type="NCBIfam" id="NF000355">
    <property type="entry name" value="ribo_prot_ABC_F"/>
    <property type="match status" value="1"/>
</dbReference>
<dbReference type="EMBL" id="SMGQ01000013">
    <property type="protein sequence ID" value="TCK92914.1"/>
    <property type="molecule type" value="Genomic_DNA"/>
</dbReference>
<feature type="domain" description="ABC transporter" evidence="4">
    <location>
        <begin position="4"/>
        <end position="194"/>
    </location>
</feature>
<proteinExistence type="predicted"/>
<dbReference type="SUPFAM" id="SSF52540">
    <property type="entry name" value="P-loop containing nucleoside triphosphate hydrolases"/>
    <property type="match status" value="2"/>
</dbReference>
<dbReference type="Gene3D" id="3.40.50.300">
    <property type="entry name" value="P-loop containing nucleotide triphosphate hydrolases"/>
    <property type="match status" value="3"/>
</dbReference>
<dbReference type="InterPro" id="IPR003593">
    <property type="entry name" value="AAA+_ATPase"/>
</dbReference>
<feature type="domain" description="ABC transporter" evidence="4">
    <location>
        <begin position="278"/>
        <end position="497"/>
    </location>
</feature>
<dbReference type="InterPro" id="IPR051309">
    <property type="entry name" value="ABCF_ATPase"/>
</dbReference>
<evidence type="ECO:0000313" key="6">
    <source>
        <dbReference type="Proteomes" id="UP000294545"/>
    </source>
</evidence>
<dbReference type="PROSITE" id="PS50893">
    <property type="entry name" value="ABC_TRANSPORTER_2"/>
    <property type="match status" value="2"/>
</dbReference>
<dbReference type="InterPro" id="IPR003439">
    <property type="entry name" value="ABC_transporter-like_ATP-bd"/>
</dbReference>
<dbReference type="Pfam" id="PF00005">
    <property type="entry name" value="ABC_tran"/>
    <property type="match status" value="2"/>
</dbReference>
<evidence type="ECO:0000256" key="1">
    <source>
        <dbReference type="ARBA" id="ARBA00022741"/>
    </source>
</evidence>
<feature type="coiled-coil region" evidence="3">
    <location>
        <begin position="482"/>
        <end position="516"/>
    </location>
</feature>
<evidence type="ECO:0000256" key="2">
    <source>
        <dbReference type="ARBA" id="ARBA00022840"/>
    </source>
</evidence>